<name>A0A2P2GFH3_STREW</name>
<feature type="transmembrane region" description="Helical" evidence="1">
    <location>
        <begin position="12"/>
        <end position="30"/>
    </location>
</feature>
<evidence type="ECO:0000313" key="2">
    <source>
        <dbReference type="EMBL" id="KKZ70267.1"/>
    </source>
</evidence>
<dbReference type="EMBL" id="LAQS01000063">
    <property type="protein sequence ID" value="KKZ70267.1"/>
    <property type="molecule type" value="Genomic_DNA"/>
</dbReference>
<keyword evidence="1" id="KW-1133">Transmembrane helix</keyword>
<organism evidence="2 3">
    <name type="scientific">Streptomyces showdoensis</name>
    <dbReference type="NCBI Taxonomy" id="68268"/>
    <lineage>
        <taxon>Bacteria</taxon>
        <taxon>Bacillati</taxon>
        <taxon>Actinomycetota</taxon>
        <taxon>Actinomycetes</taxon>
        <taxon>Kitasatosporales</taxon>
        <taxon>Streptomycetaceae</taxon>
        <taxon>Streptomyces</taxon>
    </lineage>
</organism>
<protein>
    <submittedName>
        <fullName evidence="2">Uncharacterized protein</fullName>
    </submittedName>
</protein>
<keyword evidence="1" id="KW-0812">Transmembrane</keyword>
<reference evidence="2 3" key="1">
    <citation type="submission" date="2015-05" db="EMBL/GenBank/DDBJ databases">
        <title>Draft Genome assembly of Streptomyces showdoensis.</title>
        <authorList>
            <person name="Thapa K.K."/>
            <person name="Metsa-Ketela M."/>
        </authorList>
    </citation>
    <scope>NUCLEOTIDE SEQUENCE [LARGE SCALE GENOMIC DNA]</scope>
    <source>
        <strain evidence="2 3">ATCC 15227</strain>
    </source>
</reference>
<comment type="caution">
    <text evidence="2">The sequence shown here is derived from an EMBL/GenBank/DDBJ whole genome shotgun (WGS) entry which is preliminary data.</text>
</comment>
<evidence type="ECO:0000313" key="3">
    <source>
        <dbReference type="Proteomes" id="UP000265325"/>
    </source>
</evidence>
<keyword evidence="3" id="KW-1185">Reference proteome</keyword>
<dbReference type="Proteomes" id="UP000265325">
    <property type="component" value="Unassembled WGS sequence"/>
</dbReference>
<accession>A0A2P2GFH3</accession>
<dbReference type="RefSeq" id="WP_046911154.1">
    <property type="nucleotide sequence ID" value="NZ_BAAAXG010000015.1"/>
</dbReference>
<evidence type="ECO:0000256" key="1">
    <source>
        <dbReference type="SAM" id="Phobius"/>
    </source>
</evidence>
<proteinExistence type="predicted"/>
<sequence length="146" mass="15840">MSPTRFASEHKWIYWGAIVILVGLLITGLVRYSSFKRTNESAKKADQLGQELVKAGYPAPDTDTVQRLLGTDGGQVCDDPGSALKKALYRIQQLSNGATGPGSRPVIADSRAVGAERIVLQVYCPDQVAAFDESVEDLKTDDTVKR</sequence>
<keyword evidence="1" id="KW-0472">Membrane</keyword>
<dbReference type="AlphaFoldDB" id="A0A2P2GFH3"/>
<dbReference type="OrthoDB" id="3628158at2"/>
<gene>
    <name evidence="2" type="ORF">VO63_29695</name>
</gene>